<keyword evidence="9" id="KW-1185">Reference proteome</keyword>
<dbReference type="EMBL" id="JAKJXH010000004">
    <property type="protein sequence ID" value="MCF7541656.1"/>
    <property type="molecule type" value="Genomic_DNA"/>
</dbReference>
<dbReference type="InterPro" id="IPR036259">
    <property type="entry name" value="MFS_trans_sf"/>
</dbReference>
<dbReference type="PROSITE" id="PS50850">
    <property type="entry name" value="MFS"/>
    <property type="match status" value="1"/>
</dbReference>
<feature type="transmembrane region" description="Helical" evidence="6">
    <location>
        <begin position="26"/>
        <end position="53"/>
    </location>
</feature>
<feature type="transmembrane region" description="Helical" evidence="6">
    <location>
        <begin position="237"/>
        <end position="257"/>
    </location>
</feature>
<evidence type="ECO:0000256" key="1">
    <source>
        <dbReference type="ARBA" id="ARBA00004141"/>
    </source>
</evidence>
<sequence length="463" mass="48379">MSRETTLGAESVLATADGLPENARRLAVFSLAIGVAMASLDTAIANVALPAIAEQLNTTPASSVWIINVYQLAMVATLLPFAALGEIIRYRRVLLFGLLLFTIASLGCALAWSLPSLVTARLLQGVGASAVMGVNTAMLKAIYPTKMLGRGYGTNALVVAVAFAIGPTMSSLILSVASWPWLFAINVPLGLVAFFLGRKVLPATHRATHKFDGLTALYNVVAFSLLILLFGDAAHQANVTTLLLELVGAALFFALLLHRQADHKAPMLPIDLLRRPMFTLSVVTSVCTFAAQGLAFVALPFYFFSTLGRSPVETGFLMTPWAVMVAIMAPIAGRLSDHYSPGALGGIGLAILAAGLLALVLMPDAPSTINISWRMAMCGVGFGFFQAPNLKGFMGSAPPQRAGSASGMVATSRLIGQSTGAALVAYCFMLSSEHGAIFALWAAAAFAGAASVASFGRVVAVRT</sequence>
<keyword evidence="5 6" id="KW-0472">Membrane</keyword>
<organism evidence="8 9">
    <name type="scientific">Pseudomonas petrae</name>
    <dbReference type="NCBI Taxonomy" id="2912190"/>
    <lineage>
        <taxon>Bacteria</taxon>
        <taxon>Pseudomonadati</taxon>
        <taxon>Pseudomonadota</taxon>
        <taxon>Gammaproteobacteria</taxon>
        <taxon>Pseudomonadales</taxon>
        <taxon>Pseudomonadaceae</taxon>
        <taxon>Pseudomonas</taxon>
    </lineage>
</organism>
<dbReference type="RefSeq" id="WP_237250868.1">
    <property type="nucleotide sequence ID" value="NZ_JAKJXE010000010.1"/>
</dbReference>
<evidence type="ECO:0000256" key="4">
    <source>
        <dbReference type="ARBA" id="ARBA00022989"/>
    </source>
</evidence>
<dbReference type="PANTHER" id="PTHR42718">
    <property type="entry name" value="MAJOR FACILITATOR SUPERFAMILY MULTIDRUG TRANSPORTER MFSC"/>
    <property type="match status" value="1"/>
</dbReference>
<reference evidence="8" key="1">
    <citation type="submission" date="2022-01" db="EMBL/GenBank/DDBJ databases">
        <title>Pseudomonas sp. nov. isolated from Antarctic regolith.</title>
        <authorList>
            <person name="Novakova D."/>
            <person name="Sedlar K."/>
        </authorList>
    </citation>
    <scope>NUCLEOTIDE SEQUENCE</scope>
    <source>
        <strain evidence="8">P2647</strain>
    </source>
</reference>
<evidence type="ECO:0000313" key="9">
    <source>
        <dbReference type="Proteomes" id="UP001162905"/>
    </source>
</evidence>
<comment type="caution">
    <text evidence="8">The sequence shown here is derived from an EMBL/GenBank/DDBJ whole genome shotgun (WGS) entry which is preliminary data.</text>
</comment>
<keyword evidence="4 6" id="KW-1133">Transmembrane helix</keyword>
<dbReference type="Gene3D" id="1.20.1720.10">
    <property type="entry name" value="Multidrug resistance protein D"/>
    <property type="match status" value="1"/>
</dbReference>
<evidence type="ECO:0000256" key="5">
    <source>
        <dbReference type="ARBA" id="ARBA00023136"/>
    </source>
</evidence>
<dbReference type="CDD" id="cd17321">
    <property type="entry name" value="MFS_MMR_MDR_like"/>
    <property type="match status" value="1"/>
</dbReference>
<evidence type="ECO:0000256" key="3">
    <source>
        <dbReference type="ARBA" id="ARBA00022692"/>
    </source>
</evidence>
<keyword evidence="3 6" id="KW-0812">Transmembrane</keyword>
<name>A0ABS9I3S0_9PSED</name>
<accession>A0ABS9I3S0</accession>
<evidence type="ECO:0000259" key="7">
    <source>
        <dbReference type="PROSITE" id="PS50850"/>
    </source>
</evidence>
<protein>
    <submittedName>
        <fullName evidence="8">MFS transporter</fullName>
    </submittedName>
</protein>
<evidence type="ECO:0000256" key="2">
    <source>
        <dbReference type="ARBA" id="ARBA00022448"/>
    </source>
</evidence>
<dbReference type="Pfam" id="PF07690">
    <property type="entry name" value="MFS_1"/>
    <property type="match status" value="1"/>
</dbReference>
<gene>
    <name evidence="8" type="ORF">L4G47_05405</name>
</gene>
<dbReference type="Proteomes" id="UP001162905">
    <property type="component" value="Unassembled WGS sequence"/>
</dbReference>
<keyword evidence="2" id="KW-0813">Transport</keyword>
<evidence type="ECO:0000256" key="6">
    <source>
        <dbReference type="SAM" id="Phobius"/>
    </source>
</evidence>
<feature type="transmembrane region" description="Helical" evidence="6">
    <location>
        <begin position="315"/>
        <end position="335"/>
    </location>
</feature>
<feature type="transmembrane region" description="Helical" evidence="6">
    <location>
        <begin position="93"/>
        <end position="114"/>
    </location>
</feature>
<feature type="transmembrane region" description="Helical" evidence="6">
    <location>
        <begin position="278"/>
        <end position="303"/>
    </location>
</feature>
<feature type="transmembrane region" description="Helical" evidence="6">
    <location>
        <begin position="65"/>
        <end position="84"/>
    </location>
</feature>
<feature type="transmembrane region" description="Helical" evidence="6">
    <location>
        <begin position="155"/>
        <end position="175"/>
    </location>
</feature>
<dbReference type="PRINTS" id="PR01036">
    <property type="entry name" value="TCRTETB"/>
</dbReference>
<dbReference type="SUPFAM" id="SSF103473">
    <property type="entry name" value="MFS general substrate transporter"/>
    <property type="match status" value="1"/>
</dbReference>
<feature type="transmembrane region" description="Helical" evidence="6">
    <location>
        <begin position="213"/>
        <end position="231"/>
    </location>
</feature>
<dbReference type="InterPro" id="IPR020846">
    <property type="entry name" value="MFS_dom"/>
</dbReference>
<dbReference type="InterPro" id="IPR011701">
    <property type="entry name" value="MFS"/>
</dbReference>
<dbReference type="Gene3D" id="1.20.1250.20">
    <property type="entry name" value="MFS general substrate transporter like domains"/>
    <property type="match status" value="1"/>
</dbReference>
<feature type="domain" description="Major facilitator superfamily (MFS) profile" evidence="7">
    <location>
        <begin position="27"/>
        <end position="463"/>
    </location>
</feature>
<dbReference type="PANTHER" id="PTHR42718:SF9">
    <property type="entry name" value="MAJOR FACILITATOR SUPERFAMILY MULTIDRUG TRANSPORTER MFSC"/>
    <property type="match status" value="1"/>
</dbReference>
<comment type="subcellular location">
    <subcellularLocation>
        <location evidence="1">Membrane</location>
        <topology evidence="1">Multi-pass membrane protein</topology>
    </subcellularLocation>
</comment>
<feature type="transmembrane region" description="Helical" evidence="6">
    <location>
        <begin position="342"/>
        <end position="361"/>
    </location>
</feature>
<feature type="transmembrane region" description="Helical" evidence="6">
    <location>
        <begin position="181"/>
        <end position="201"/>
    </location>
</feature>
<proteinExistence type="predicted"/>
<feature type="transmembrane region" description="Helical" evidence="6">
    <location>
        <begin position="126"/>
        <end position="143"/>
    </location>
</feature>
<evidence type="ECO:0000313" key="8">
    <source>
        <dbReference type="EMBL" id="MCF7541656.1"/>
    </source>
</evidence>
<feature type="transmembrane region" description="Helical" evidence="6">
    <location>
        <begin position="438"/>
        <end position="460"/>
    </location>
</feature>